<proteinExistence type="inferred from homology"/>
<feature type="transmembrane region" description="Helical" evidence="8">
    <location>
        <begin position="357"/>
        <end position="381"/>
    </location>
</feature>
<evidence type="ECO:0000256" key="5">
    <source>
        <dbReference type="ARBA" id="ARBA00022989"/>
    </source>
</evidence>
<dbReference type="PANTHER" id="PTHR23506">
    <property type="entry name" value="GH10249P"/>
    <property type="match status" value="1"/>
</dbReference>
<dbReference type="Pfam" id="PF07690">
    <property type="entry name" value="MFS_1"/>
    <property type="match status" value="2"/>
</dbReference>
<organism evidence="10 11">
    <name type="scientific">Botrytis porri</name>
    <dbReference type="NCBI Taxonomy" id="87229"/>
    <lineage>
        <taxon>Eukaryota</taxon>
        <taxon>Fungi</taxon>
        <taxon>Dikarya</taxon>
        <taxon>Ascomycota</taxon>
        <taxon>Pezizomycotina</taxon>
        <taxon>Leotiomycetes</taxon>
        <taxon>Helotiales</taxon>
        <taxon>Sclerotiniaceae</taxon>
        <taxon>Botrytis</taxon>
    </lineage>
</organism>
<dbReference type="Proteomes" id="UP000297280">
    <property type="component" value="Unassembled WGS sequence"/>
</dbReference>
<sequence>MDSVTPRDSSLPRARRPTHMRSSRTVIIGALCICLLTHTMLYGFILPVLPTALVTRFSITDKDVSRWIGILLTVEALATLLFSPGIGYVIKFMQSRRFTLLIGILLLVIAMVIIAVSKLISVLVVGRIVQGISSAIIQVVSVTIILDCSPEDSVGQSMGYAGAAMNLGFLAGPLLGGVVYQFLNWNGLFGVVGGLLVLNLVVPILILPLERQPQDNPASRSSQTESTSQASTQAIKSFSLLDLLRKPAMRVGLWGVIVSGIFISAIDTVLPVFVEGQFAWSSLGQGLIFLPVSLPALLEPIYGKLPTYPLGYAKLILLGWLADRYGARIVGFVSFLALVPITVCLRLVKSNSIGTKVLLCALLTGIGVFLDATEPAGYVLMDDVLKDMENKSGGRYDWKLVVARSFGVQNAAHYFGITIGPVIITSLPDSDRIGAVGLLLGCLSAVTFLLWVWGVKNPEKEGPETEDAVELARRGVQPGNSIPATSSQN</sequence>
<dbReference type="GO" id="GO:0016020">
    <property type="term" value="C:membrane"/>
    <property type="evidence" value="ECO:0007669"/>
    <property type="project" value="UniProtKB-SubCell"/>
</dbReference>
<keyword evidence="11" id="KW-1185">Reference proteome</keyword>
<reference evidence="10 11" key="1">
    <citation type="submission" date="2017-12" db="EMBL/GenBank/DDBJ databases">
        <title>Comparative genomics of Botrytis spp.</title>
        <authorList>
            <person name="Valero-Jimenez C.A."/>
            <person name="Tapia P."/>
            <person name="Veloso J."/>
            <person name="Silva-Moreno E."/>
            <person name="Staats M."/>
            <person name="Valdes J.H."/>
            <person name="Van Kan J.A.L."/>
        </authorList>
    </citation>
    <scope>NUCLEOTIDE SEQUENCE [LARGE SCALE GENOMIC DNA]</scope>
    <source>
        <strain evidence="10 11">MUCL3349</strain>
    </source>
</reference>
<dbReference type="CDD" id="cd17325">
    <property type="entry name" value="MFS_MdtG_SLC18_like"/>
    <property type="match status" value="1"/>
</dbReference>
<dbReference type="AlphaFoldDB" id="A0A4Z1K6L9"/>
<keyword evidence="3" id="KW-0813">Transport</keyword>
<dbReference type="PANTHER" id="PTHR23506:SF23">
    <property type="entry name" value="GH10249P"/>
    <property type="match status" value="1"/>
</dbReference>
<feature type="transmembrane region" description="Helical" evidence="8">
    <location>
        <begin position="98"/>
        <end position="116"/>
    </location>
</feature>
<dbReference type="SUPFAM" id="SSF103473">
    <property type="entry name" value="MFS general substrate transporter"/>
    <property type="match status" value="1"/>
</dbReference>
<evidence type="ECO:0000256" key="6">
    <source>
        <dbReference type="ARBA" id="ARBA00023136"/>
    </source>
</evidence>
<feature type="compositionally biased region" description="Polar residues" evidence="7">
    <location>
        <begin position="478"/>
        <end position="489"/>
    </location>
</feature>
<comment type="similarity">
    <text evidence="2">Belongs to the major facilitator superfamily. Vesicular transporter family.</text>
</comment>
<dbReference type="InterPro" id="IPR036259">
    <property type="entry name" value="MFS_trans_sf"/>
</dbReference>
<dbReference type="PRINTS" id="PR01035">
    <property type="entry name" value="TCRTETA"/>
</dbReference>
<dbReference type="InterPro" id="IPR020846">
    <property type="entry name" value="MFS_dom"/>
</dbReference>
<feature type="transmembrane region" description="Helical" evidence="8">
    <location>
        <begin position="279"/>
        <end position="298"/>
    </location>
</feature>
<feature type="domain" description="Major facilitator superfamily (MFS) profile" evidence="9">
    <location>
        <begin position="27"/>
        <end position="459"/>
    </location>
</feature>
<dbReference type="Gene3D" id="1.20.1250.20">
    <property type="entry name" value="MFS general substrate transporter like domains"/>
    <property type="match status" value="2"/>
</dbReference>
<feature type="region of interest" description="Disordered" evidence="7">
    <location>
        <begin position="460"/>
        <end position="489"/>
    </location>
</feature>
<protein>
    <recommendedName>
        <fullName evidence="9">Major facilitator superfamily (MFS) profile domain-containing protein</fullName>
    </recommendedName>
</protein>
<feature type="transmembrane region" description="Helical" evidence="8">
    <location>
        <begin position="251"/>
        <end position="273"/>
    </location>
</feature>
<evidence type="ECO:0000313" key="11">
    <source>
        <dbReference type="Proteomes" id="UP000297280"/>
    </source>
</evidence>
<evidence type="ECO:0000256" key="4">
    <source>
        <dbReference type="ARBA" id="ARBA00022692"/>
    </source>
</evidence>
<evidence type="ECO:0000256" key="7">
    <source>
        <dbReference type="SAM" id="MobiDB-lite"/>
    </source>
</evidence>
<comment type="caution">
    <text evidence="10">The sequence shown here is derived from an EMBL/GenBank/DDBJ whole genome shotgun (WGS) entry which is preliminary data.</text>
</comment>
<evidence type="ECO:0000256" key="3">
    <source>
        <dbReference type="ARBA" id="ARBA00022448"/>
    </source>
</evidence>
<feature type="transmembrane region" description="Helical" evidence="8">
    <location>
        <begin position="158"/>
        <end position="182"/>
    </location>
</feature>
<feature type="transmembrane region" description="Helical" evidence="8">
    <location>
        <begin position="433"/>
        <end position="453"/>
    </location>
</feature>
<feature type="transmembrane region" description="Helical" evidence="8">
    <location>
        <begin position="65"/>
        <end position="86"/>
    </location>
</feature>
<keyword evidence="5 8" id="KW-1133">Transmembrane helix</keyword>
<accession>A0A4Z1K6L9</accession>
<dbReference type="InterPro" id="IPR050930">
    <property type="entry name" value="MFS_Vesicular_Transporter"/>
</dbReference>
<comment type="subcellular location">
    <subcellularLocation>
        <location evidence="1">Membrane</location>
        <topology evidence="1">Multi-pass membrane protein</topology>
    </subcellularLocation>
</comment>
<dbReference type="InterPro" id="IPR001958">
    <property type="entry name" value="Tet-R_TetA/multi-R_MdtG-like"/>
</dbReference>
<keyword evidence="4 8" id="KW-0812">Transmembrane</keyword>
<dbReference type="EMBL" id="PQXO01001026">
    <property type="protein sequence ID" value="TGO81749.1"/>
    <property type="molecule type" value="Genomic_DNA"/>
</dbReference>
<evidence type="ECO:0000259" key="9">
    <source>
        <dbReference type="PROSITE" id="PS50850"/>
    </source>
</evidence>
<feature type="transmembrane region" description="Helical" evidence="8">
    <location>
        <begin position="328"/>
        <end position="348"/>
    </location>
</feature>
<dbReference type="GO" id="GO:0022857">
    <property type="term" value="F:transmembrane transporter activity"/>
    <property type="evidence" value="ECO:0007669"/>
    <property type="project" value="InterPro"/>
</dbReference>
<dbReference type="InterPro" id="IPR011701">
    <property type="entry name" value="MFS"/>
</dbReference>
<evidence type="ECO:0000256" key="8">
    <source>
        <dbReference type="SAM" id="Phobius"/>
    </source>
</evidence>
<feature type="transmembrane region" description="Helical" evidence="8">
    <location>
        <begin position="25"/>
        <end position="45"/>
    </location>
</feature>
<feature type="transmembrane region" description="Helical" evidence="8">
    <location>
        <begin position="188"/>
        <end position="209"/>
    </location>
</feature>
<name>A0A4Z1K6L9_9HELO</name>
<dbReference type="PROSITE" id="PS50850">
    <property type="entry name" value="MFS"/>
    <property type="match status" value="1"/>
</dbReference>
<evidence type="ECO:0000256" key="2">
    <source>
        <dbReference type="ARBA" id="ARBA00006829"/>
    </source>
</evidence>
<keyword evidence="6 8" id="KW-0472">Membrane</keyword>
<gene>
    <name evidence="10" type="ORF">BPOR_1032g00020</name>
</gene>
<evidence type="ECO:0000256" key="1">
    <source>
        <dbReference type="ARBA" id="ARBA00004141"/>
    </source>
</evidence>
<evidence type="ECO:0000313" key="10">
    <source>
        <dbReference type="EMBL" id="TGO81749.1"/>
    </source>
</evidence>
<dbReference type="STRING" id="87229.A0A4Z1K6L9"/>